<protein>
    <recommendedName>
        <fullName evidence="3">RNase H type-1 domain-containing protein</fullName>
    </recommendedName>
</protein>
<proteinExistence type="predicted"/>
<dbReference type="AlphaFoldDB" id="A0A4Z1HK13"/>
<comment type="caution">
    <text evidence="1">The sequence shown here is derived from an EMBL/GenBank/DDBJ whole genome shotgun (WGS) entry which is preliminary data.</text>
</comment>
<dbReference type="PANTHER" id="PTHR33481:SF1">
    <property type="entry name" value="ENDONUCLEASE_EXONUCLEASE_PHOSPHATASE DOMAIN-CONTAINING PROTEIN-RELATED"/>
    <property type="match status" value="1"/>
</dbReference>
<dbReference type="OrthoDB" id="3561817at2759"/>
<dbReference type="EMBL" id="PQXN01000402">
    <property type="protein sequence ID" value="TGO45297.1"/>
    <property type="molecule type" value="Genomic_DNA"/>
</dbReference>
<evidence type="ECO:0008006" key="3">
    <source>
        <dbReference type="Google" id="ProtNLM"/>
    </source>
</evidence>
<sequence length="209" mass="23605">MTRIFYKLLSILITPHSYKSSKSDRVRTDHRLLRYPTLDRVINTAARGAIPVYKTTPITALIKEAGLPSGIVALEHAKLRFVLRLKTIDNQHLLVSRLKLVIRERGCGAGTARGPLTRIQQLGLLIPETQRPKLLCPHFSTGCRTDPTEGLTKEEAAQAFKEWWQQLPPEDYTIFSDGSEQTIDRKRCVGYGYAIYRNGTQIASGFKQI</sequence>
<keyword evidence="2" id="KW-1185">Reference proteome</keyword>
<reference evidence="1 2" key="1">
    <citation type="submission" date="2017-12" db="EMBL/GenBank/DDBJ databases">
        <title>Comparative genomics of Botrytis spp.</title>
        <authorList>
            <person name="Valero-Jimenez C.A."/>
            <person name="Tapia P."/>
            <person name="Veloso J."/>
            <person name="Silva-Moreno E."/>
            <person name="Staats M."/>
            <person name="Valdes J.H."/>
            <person name="Van Kan J.A.L."/>
        </authorList>
    </citation>
    <scope>NUCLEOTIDE SEQUENCE [LARGE SCALE GENOMIC DNA]</scope>
    <source>
        <strain evidence="1 2">MUCL11595</strain>
    </source>
</reference>
<dbReference type="Proteomes" id="UP000297527">
    <property type="component" value="Unassembled WGS sequence"/>
</dbReference>
<organism evidence="1 2">
    <name type="scientific">Botryotinia convoluta</name>
    <dbReference type="NCBI Taxonomy" id="54673"/>
    <lineage>
        <taxon>Eukaryota</taxon>
        <taxon>Fungi</taxon>
        <taxon>Dikarya</taxon>
        <taxon>Ascomycota</taxon>
        <taxon>Pezizomycotina</taxon>
        <taxon>Leotiomycetes</taxon>
        <taxon>Helotiales</taxon>
        <taxon>Sclerotiniaceae</taxon>
        <taxon>Botryotinia</taxon>
    </lineage>
</organism>
<dbReference type="PANTHER" id="PTHR33481">
    <property type="entry name" value="REVERSE TRANSCRIPTASE"/>
    <property type="match status" value="1"/>
</dbReference>
<evidence type="ECO:0000313" key="2">
    <source>
        <dbReference type="Proteomes" id="UP000297527"/>
    </source>
</evidence>
<name>A0A4Z1HK13_9HELO</name>
<accession>A0A4Z1HK13</accession>
<evidence type="ECO:0000313" key="1">
    <source>
        <dbReference type="EMBL" id="TGO45297.1"/>
    </source>
</evidence>
<gene>
    <name evidence="1" type="ORF">BCON_0404g00010</name>
</gene>